<evidence type="ECO:0000313" key="7">
    <source>
        <dbReference type="Proteomes" id="UP000066376"/>
    </source>
</evidence>
<keyword evidence="7" id="KW-1185">Reference proteome</keyword>
<dbReference type="GO" id="GO:0010468">
    <property type="term" value="P:regulation of gene expression"/>
    <property type="evidence" value="ECO:0007669"/>
    <property type="project" value="UniProtKB-UniRule"/>
</dbReference>
<dbReference type="AlphaFoldDB" id="A0A126R1C0"/>
<dbReference type="RefSeq" id="WP_067147276.1">
    <property type="nucleotide sequence ID" value="NZ_CP014265.1"/>
</dbReference>
<dbReference type="NCBIfam" id="NF002620">
    <property type="entry name" value="PRK02277.1"/>
    <property type="match status" value="1"/>
</dbReference>
<gene>
    <name evidence="4" type="primary">gfcR</name>
    <name evidence="6" type="ORF">YLM1_1202</name>
</gene>
<evidence type="ECO:0000259" key="5">
    <source>
        <dbReference type="Pfam" id="PF00156"/>
    </source>
</evidence>
<accession>A0A126R1C0</accession>
<dbReference type="KEGG" id="mol:YLM1_1202"/>
<reference evidence="6 7" key="1">
    <citation type="journal article" date="2016" name="Genome Announc.">
        <title>Draft Genome Sequence of the Rumen Methanogen Methanobrevibacter olleyae YLM1.</title>
        <authorList>
            <person name="Kelly W.J."/>
            <person name="Li D."/>
            <person name="Lambie S.C."/>
            <person name="Cox F."/>
            <person name="Attwood G.T."/>
            <person name="Altermann E."/>
            <person name="Leahy S.C."/>
        </authorList>
    </citation>
    <scope>NUCLEOTIDE SEQUENCE [LARGE SCALE GENOMIC DNA]</scope>
    <source>
        <strain evidence="6 7">YLM1</strain>
    </source>
</reference>
<comment type="domain">
    <text evidence="4">Contains an N-terminal DNA-binding winged helix-turn-helix domain and a C-terminal regulatory domain (or effector binding domain) resembling phosphoribosyltransferase (PRT) domain.</text>
</comment>
<sequence length="204" mass="21832">MNQDLINRAQELRNHGFTTGEIADELNVSMDTARWLTLQKKEAAIEAEAPVDIAINWNSLGGNATRLRYVSAALSDIALKHGDIDLVVGIATSGVPFATMMADVIEDLTGTATCISIFHPKKHRTNPTNSDEGAISSNFGTVDGKKIVIVDDVTTSGDTIKDVIKVVKDHGGDPVVVTVLIDKSGLEEVDGVPIESLIKVSQLR</sequence>
<dbReference type="EMBL" id="CP014265">
    <property type="protein sequence ID" value="AMK15759.1"/>
    <property type="molecule type" value="Genomic_DNA"/>
</dbReference>
<reference evidence="7" key="2">
    <citation type="submission" date="2016-02" db="EMBL/GenBank/DDBJ databases">
        <title>The draft genome sequence of the rumen methanogen Methanobrevibacter olleyae YLM1.</title>
        <authorList>
            <consortium name="New Zealand Agricultural Greenhouse Gas Research Centre/Pastoral Greenhouse Gas Research Consortium"/>
            <person name="Kelly W.J."/>
            <person name="Li D."/>
            <person name="Lambie S.C."/>
            <person name="Attwood G.T."/>
            <person name="Altermann E."/>
            <person name="Leahy S.C."/>
        </authorList>
    </citation>
    <scope>NUCLEOTIDE SEQUENCE [LARGE SCALE GENOMIC DNA]</scope>
    <source>
        <strain evidence="7">YLM1</strain>
    </source>
</reference>
<dbReference type="Pfam" id="PF00156">
    <property type="entry name" value="Pribosyltran"/>
    <property type="match status" value="1"/>
</dbReference>
<keyword evidence="2 4" id="KW-0238">DNA-binding</keyword>
<dbReference type="GO" id="GO:0003677">
    <property type="term" value="F:DNA binding"/>
    <property type="evidence" value="ECO:0007669"/>
    <property type="project" value="UniProtKB-UniRule"/>
</dbReference>
<feature type="domain" description="Phosphoribosyltransferase" evidence="5">
    <location>
        <begin position="67"/>
        <end position="189"/>
    </location>
</feature>
<organism evidence="6 7">
    <name type="scientific">Methanobrevibacter olleyae</name>
    <dbReference type="NCBI Taxonomy" id="294671"/>
    <lineage>
        <taxon>Archaea</taxon>
        <taxon>Methanobacteriati</taxon>
        <taxon>Methanobacteriota</taxon>
        <taxon>Methanomada group</taxon>
        <taxon>Methanobacteria</taxon>
        <taxon>Methanobacteriales</taxon>
        <taxon>Methanobacteriaceae</taxon>
        <taxon>Methanobrevibacter</taxon>
    </lineage>
</organism>
<keyword evidence="6" id="KW-0808">Transferase</keyword>
<dbReference type="GO" id="GO:0006222">
    <property type="term" value="P:UMP biosynthetic process"/>
    <property type="evidence" value="ECO:0007669"/>
    <property type="project" value="TreeGrafter"/>
</dbReference>
<dbReference type="CDD" id="cd06223">
    <property type="entry name" value="PRTases_typeI"/>
    <property type="match status" value="1"/>
</dbReference>
<dbReference type="InterPro" id="IPR022854">
    <property type="entry name" value="GfcR-like"/>
</dbReference>
<proteinExistence type="inferred from homology"/>
<evidence type="ECO:0000256" key="3">
    <source>
        <dbReference type="ARBA" id="ARBA00023163"/>
    </source>
</evidence>
<evidence type="ECO:0000256" key="2">
    <source>
        <dbReference type="ARBA" id="ARBA00023125"/>
    </source>
</evidence>
<keyword evidence="3 4" id="KW-0804">Transcription</keyword>
<dbReference type="PANTHER" id="PTHR19278">
    <property type="entry name" value="OROTATE PHOSPHORIBOSYLTRANSFERASE"/>
    <property type="match status" value="1"/>
</dbReference>
<dbReference type="Gene3D" id="3.40.50.2020">
    <property type="match status" value="1"/>
</dbReference>
<dbReference type="GO" id="GO:0004588">
    <property type="term" value="F:orotate phosphoribosyltransferase activity"/>
    <property type="evidence" value="ECO:0007669"/>
    <property type="project" value="TreeGrafter"/>
</dbReference>
<comment type="similarity">
    <text evidence="4">Belongs to the purine/pyrimidine phosphoribosyltransferase family. GfcR subfamily.</text>
</comment>
<evidence type="ECO:0000256" key="1">
    <source>
        <dbReference type="ARBA" id="ARBA00023015"/>
    </source>
</evidence>
<dbReference type="STRING" id="294671.YLM1_1202"/>
<keyword evidence="6" id="KW-0328">Glycosyltransferase</keyword>
<dbReference type="PANTHER" id="PTHR19278:SF41">
    <property type="entry name" value="PYRE-LIKE PROTEIN"/>
    <property type="match status" value="1"/>
</dbReference>
<keyword evidence="1 4" id="KW-0805">Transcription regulation</keyword>
<dbReference type="HAMAP" id="MF_01214">
    <property type="entry name" value="GfcR"/>
    <property type="match status" value="1"/>
</dbReference>
<dbReference type="Proteomes" id="UP000066376">
    <property type="component" value="Chromosome"/>
</dbReference>
<dbReference type="InterPro" id="IPR000836">
    <property type="entry name" value="PRTase_dom"/>
</dbReference>
<dbReference type="GO" id="GO:0019856">
    <property type="term" value="P:pyrimidine nucleobase biosynthetic process"/>
    <property type="evidence" value="ECO:0007669"/>
    <property type="project" value="TreeGrafter"/>
</dbReference>
<name>A0A126R1C0_METOL</name>
<protein>
    <recommendedName>
        <fullName evidence="4">Transcriptional regulator GfcR</fullName>
    </recommendedName>
</protein>
<evidence type="ECO:0000256" key="4">
    <source>
        <dbReference type="HAMAP-Rule" id="MF_01214"/>
    </source>
</evidence>
<dbReference type="PATRIC" id="fig|294671.3.peg.1254"/>
<dbReference type="GeneID" id="28489508"/>
<dbReference type="InterPro" id="IPR029057">
    <property type="entry name" value="PRTase-like"/>
</dbReference>
<dbReference type="SUPFAM" id="SSF53271">
    <property type="entry name" value="PRTase-like"/>
    <property type="match status" value="1"/>
</dbReference>
<evidence type="ECO:0000313" key="6">
    <source>
        <dbReference type="EMBL" id="AMK15759.1"/>
    </source>
</evidence>